<evidence type="ECO:0000313" key="1">
    <source>
        <dbReference type="EMBL" id="SNR49524.1"/>
    </source>
</evidence>
<sequence>MPEFKSMKDQLHLASQYLAAANMSFLEKKADDSHTNVGFDTDTMKMETYDLSPSGDRLALNYRRFSLEWISKNGMISLSLDGKTHNEILQWLQECSQKHLGKEYVYEFHYELPYTINDAYQYKLTDAAALEHLCNLRILAEYTLESIVETHHLDSPIRIWPHHFDTGAYAPLNDTGISIGIGMAIPDTLSDEHYFYISGYKDGKAILPSSSSDLSLGKWVDQGFTGAILPATNLVESETVQFFQETIHQFKK</sequence>
<dbReference type="EMBL" id="FZNY01000001">
    <property type="protein sequence ID" value="SNR49524.1"/>
    <property type="molecule type" value="Genomic_DNA"/>
</dbReference>
<evidence type="ECO:0000313" key="2">
    <source>
        <dbReference type="Proteomes" id="UP000198379"/>
    </source>
</evidence>
<dbReference type="Proteomes" id="UP000198379">
    <property type="component" value="Unassembled WGS sequence"/>
</dbReference>
<dbReference type="AlphaFoldDB" id="A0A238WTG5"/>
<organism evidence="1 2">
    <name type="scientific">Dokdonia pacifica</name>
    <dbReference type="NCBI Taxonomy" id="1627892"/>
    <lineage>
        <taxon>Bacteria</taxon>
        <taxon>Pseudomonadati</taxon>
        <taxon>Bacteroidota</taxon>
        <taxon>Flavobacteriia</taxon>
        <taxon>Flavobacteriales</taxon>
        <taxon>Flavobacteriaceae</taxon>
        <taxon>Dokdonia</taxon>
    </lineage>
</organism>
<name>A0A238WTG5_9FLAO</name>
<protein>
    <submittedName>
        <fullName evidence="1">Uncharacterized protein</fullName>
    </submittedName>
</protein>
<proteinExistence type="predicted"/>
<accession>A0A238WTG5</accession>
<reference evidence="1 2" key="1">
    <citation type="submission" date="2017-06" db="EMBL/GenBank/DDBJ databases">
        <authorList>
            <person name="Kim H.J."/>
            <person name="Triplett B.A."/>
        </authorList>
    </citation>
    <scope>NUCLEOTIDE SEQUENCE [LARGE SCALE GENOMIC DNA]</scope>
    <source>
        <strain evidence="1 2">DSM 25597</strain>
    </source>
</reference>
<dbReference type="RefSeq" id="WP_089370693.1">
    <property type="nucleotide sequence ID" value="NZ_BMEP01000003.1"/>
</dbReference>
<gene>
    <name evidence="1" type="ORF">SAMN06265376_1011441</name>
</gene>
<keyword evidence="2" id="KW-1185">Reference proteome</keyword>